<evidence type="ECO:0000313" key="1">
    <source>
        <dbReference type="EMBL" id="KAI8574464.1"/>
    </source>
</evidence>
<comment type="caution">
    <text evidence="1">The sequence shown here is derived from an EMBL/GenBank/DDBJ whole genome shotgun (WGS) entry which is preliminary data.</text>
</comment>
<accession>A0ACC0QB09</accession>
<name>A0ACC0QB09_RHOML</name>
<sequence length="849" mass="92555">MPENLLQNLHHHPIPLRNARAHDVESPKRRLLQAASDGKLELLKELGEEMDFGEGLAKTFVRVNDAGGRTALHFAAAEGKTHVCKHLVQDLGLDANLKDRKGETPLNYATLGEQNQTVAWLAANGGNPNLGNDKGFCALHYAAKNGLKDLMQLLISKGAVIEAESDGGSPLHIAAALGRNEAVKMLLDRAANPNKISGIYTPLMNSISARSFECVSLLLKAGADPNLRWKGQTPLCNASVQGETDIIKCLLKAGANPNVADIDGLTPLEIVGMHSNLAGVMVLFPVTSRIPAIPNWSLDGIMKHLHSEEGRRQILSILIPETKWNGLKMFETVWGLKKKETFLLSKSRGEEAFRRKDYMDAIYWYSLAIDSSLYDATVFSNRSLCWARLNDGSRTLSDAEACIALRPDWGKAHYREGVAWKLLGNFPMSAKAFSKGLKVDTENKELKVAFSTRPSNLVQELRAMASPTALGEELDFGEGLAKTFVQVKDAGGRTALHFAAAEGKTHVCKYLVQDLGLDANLKDRKGDTPLNHATLGQQNQTVAWLAANGANPNLGNAEGFCALHYAAEKGLKDLMRLLISKGAEIEAESKAGTPLQCAAAHGRKEAVKMLLDRKANAGADPNLDSNGLNPLHYAAAKGESELIKCMLKAGANPNVTETDGLTPLEIAALHRDHASVMVLLPVTSRIPTYPDWSLVGIMKYVHSDEGRRQRELKKMEMFLLSKSRGEEAFKRKDYVDAIYWYSQAIVASPCDATVFSNRSLCWARLNEGSRALSDAEACVALRPDWGKAHYREGVAWKLLGNLPMSAEAFAEGLKVDPENNELKVAFSEAVEAECGMPVSGGIRIIHLDL</sequence>
<keyword evidence="2" id="KW-1185">Reference proteome</keyword>
<evidence type="ECO:0000313" key="2">
    <source>
        <dbReference type="Proteomes" id="UP001062846"/>
    </source>
</evidence>
<protein>
    <submittedName>
        <fullName evidence="1">Uncharacterized protein</fullName>
    </submittedName>
</protein>
<proteinExistence type="predicted"/>
<reference evidence="1" key="1">
    <citation type="submission" date="2022-02" db="EMBL/GenBank/DDBJ databases">
        <title>Plant Genome Project.</title>
        <authorList>
            <person name="Zhang R.-G."/>
        </authorList>
    </citation>
    <scope>NUCLEOTIDE SEQUENCE</scope>
    <source>
        <strain evidence="1">AT1</strain>
    </source>
</reference>
<organism evidence="1 2">
    <name type="scientific">Rhododendron molle</name>
    <name type="common">Chinese azalea</name>
    <name type="synonym">Azalea mollis</name>
    <dbReference type="NCBI Taxonomy" id="49168"/>
    <lineage>
        <taxon>Eukaryota</taxon>
        <taxon>Viridiplantae</taxon>
        <taxon>Streptophyta</taxon>
        <taxon>Embryophyta</taxon>
        <taxon>Tracheophyta</taxon>
        <taxon>Spermatophyta</taxon>
        <taxon>Magnoliopsida</taxon>
        <taxon>eudicotyledons</taxon>
        <taxon>Gunneridae</taxon>
        <taxon>Pentapetalae</taxon>
        <taxon>asterids</taxon>
        <taxon>Ericales</taxon>
        <taxon>Ericaceae</taxon>
        <taxon>Ericoideae</taxon>
        <taxon>Rhodoreae</taxon>
        <taxon>Rhododendron</taxon>
    </lineage>
</organism>
<dbReference type="EMBL" id="CM046388">
    <property type="protein sequence ID" value="KAI8574464.1"/>
    <property type="molecule type" value="Genomic_DNA"/>
</dbReference>
<gene>
    <name evidence="1" type="ORF">RHMOL_Rhmol01G0356200</name>
</gene>
<dbReference type="Proteomes" id="UP001062846">
    <property type="component" value="Chromosome 1"/>
</dbReference>